<gene>
    <name evidence="1" type="ORF">A3D99_01325</name>
</gene>
<sequence length="177" mass="19699">MISLFRIVLLFALAALQPFLWGYVSDRAQQLHLLQTNEEQFALLSQKMIESQQAFSDAQPRLLKLGDVFPASSALSQVVGRIEALADTKQLGIELKSIEDTISIEAGSGTIRPKRITAEVTGSVEALFSFLEAMENQNEFLSIESWDIIAAGLPEKASQPVFQMTLHTIYYFYDAPI</sequence>
<protein>
    <submittedName>
        <fullName evidence="1">Uncharacterized protein</fullName>
    </submittedName>
</protein>
<dbReference type="Gene3D" id="3.30.70.60">
    <property type="match status" value="1"/>
</dbReference>
<reference evidence="1 2" key="1">
    <citation type="journal article" date="2016" name="Nat. Commun.">
        <title>Thousands of microbial genomes shed light on interconnected biogeochemical processes in an aquifer system.</title>
        <authorList>
            <person name="Anantharaman K."/>
            <person name="Brown C.T."/>
            <person name="Hug L.A."/>
            <person name="Sharon I."/>
            <person name="Castelle C.J."/>
            <person name="Probst A.J."/>
            <person name="Thomas B.C."/>
            <person name="Singh A."/>
            <person name="Wilkins M.J."/>
            <person name="Karaoz U."/>
            <person name="Brodie E.L."/>
            <person name="Williams K.H."/>
            <person name="Hubbard S.S."/>
            <person name="Banfield J.F."/>
        </authorList>
    </citation>
    <scope>NUCLEOTIDE SEQUENCE [LARGE SCALE GENOMIC DNA]</scope>
</reference>
<comment type="caution">
    <text evidence="1">The sequence shown here is derived from an EMBL/GenBank/DDBJ whole genome shotgun (WGS) entry which is preliminary data.</text>
</comment>
<evidence type="ECO:0000313" key="1">
    <source>
        <dbReference type="EMBL" id="OGY33080.1"/>
    </source>
</evidence>
<dbReference type="Pfam" id="PF10741">
    <property type="entry name" value="T2SSM_b"/>
    <property type="match status" value="1"/>
</dbReference>
<dbReference type="InterPro" id="IPR034756">
    <property type="entry name" value="T2SSM_b"/>
</dbReference>
<proteinExistence type="predicted"/>
<dbReference type="EMBL" id="MHHR01000033">
    <property type="protein sequence ID" value="OGY33080.1"/>
    <property type="molecule type" value="Genomic_DNA"/>
</dbReference>
<organism evidence="1 2">
    <name type="scientific">Candidatus Andersenbacteria bacterium RIFCSPHIGHO2_12_FULL_45_11</name>
    <dbReference type="NCBI Taxonomy" id="1797281"/>
    <lineage>
        <taxon>Bacteria</taxon>
        <taxon>Candidatus Anderseniibacteriota</taxon>
    </lineage>
</organism>
<accession>A0A1G1X0J6</accession>
<dbReference type="Proteomes" id="UP000177528">
    <property type="component" value="Unassembled WGS sequence"/>
</dbReference>
<name>A0A1G1X0J6_9BACT</name>
<evidence type="ECO:0000313" key="2">
    <source>
        <dbReference type="Proteomes" id="UP000177528"/>
    </source>
</evidence>
<dbReference type="InterPro" id="IPR014717">
    <property type="entry name" value="Transl_elong_EF1B/ribsomal_bS6"/>
</dbReference>
<dbReference type="AlphaFoldDB" id="A0A1G1X0J6"/>